<dbReference type="GO" id="GO:0005576">
    <property type="term" value="C:extracellular region"/>
    <property type="evidence" value="ECO:0007669"/>
    <property type="project" value="UniProtKB-SubCell"/>
</dbReference>
<evidence type="ECO:0000256" key="2">
    <source>
        <dbReference type="ARBA" id="ARBA00022525"/>
    </source>
</evidence>
<evidence type="ECO:0000256" key="1">
    <source>
        <dbReference type="ARBA" id="ARBA00004613"/>
    </source>
</evidence>
<dbReference type="Proteomes" id="UP000279968">
    <property type="component" value="Unassembled WGS sequence"/>
</dbReference>
<organism evidence="4 5">
    <name type="scientific">Micromonospora costi</name>
    <dbReference type="NCBI Taxonomy" id="1530042"/>
    <lineage>
        <taxon>Bacteria</taxon>
        <taxon>Bacillati</taxon>
        <taxon>Actinomycetota</taxon>
        <taxon>Actinomycetes</taxon>
        <taxon>Micromonosporales</taxon>
        <taxon>Micromonosporaceae</taxon>
        <taxon>Micromonospora</taxon>
    </lineage>
</organism>
<keyword evidence="2" id="KW-0964">Secreted</keyword>
<dbReference type="Pfam" id="PF14449">
    <property type="entry name" value="PT-TG"/>
    <property type="match status" value="1"/>
</dbReference>
<evidence type="ECO:0000313" key="4">
    <source>
        <dbReference type="EMBL" id="RKN55389.1"/>
    </source>
</evidence>
<dbReference type="AlphaFoldDB" id="A0A3B0A4L4"/>
<keyword evidence="5" id="KW-1185">Reference proteome</keyword>
<evidence type="ECO:0000259" key="3">
    <source>
        <dbReference type="Pfam" id="PF14449"/>
    </source>
</evidence>
<proteinExistence type="predicted"/>
<dbReference type="EMBL" id="RBAN01000002">
    <property type="protein sequence ID" value="RKN55389.1"/>
    <property type="molecule type" value="Genomic_DNA"/>
</dbReference>
<dbReference type="InterPro" id="IPR027797">
    <property type="entry name" value="PT-TG_dom"/>
</dbReference>
<name>A0A3B0A4L4_9ACTN</name>
<comment type="subcellular location">
    <subcellularLocation>
        <location evidence="1">Secreted</location>
    </subcellularLocation>
</comment>
<accession>A0A3B0A4L4</accession>
<feature type="domain" description="Pre-toxin TG" evidence="3">
    <location>
        <begin position="222"/>
        <end position="279"/>
    </location>
</feature>
<sequence>MAIDLGPYRRMLTSARADFEAGMTGGRASAFELAVLRGGVAVMAEDLARRPDSLAAYEHRKEGGLSGPELWKVTARRQAAAPLRRRELAPEAFTAKNNDYLALMRMLRERATMPTHLVVDRTRKRVLLVQEHDRAPAMPGSPVPPTPTVPDALDDIAATLAAWVAAHQGDDDFLTLPAAEGMNRMLAQRQDLLVTLRIAQQRPTDTNSFPLPAEHRPAVLEVVEFGVACIPVVGTAVAIFEATFGYDIFGYELTEVDRCIIAAGVLLPFASRFVKGGRALYTAARMERLYGRGAARWSLALAAGEKVSEDITGRLAISEARALIAAGKKVDSALALRAVTALERMGAKRGSPRGMSIATYVADSLKKLVSGTALLSELDHLALMRVIEKGPNINLMKGQLLEEFLEARIAAWLRDPAGMRALGIHIPAPQTLEFIPGHMIRDASGRQLTDGILAHRQNGELIIVAIFEAKAGKHAARELKIASSSISSLSQAERAELRAYARDVLRARNNRARLRGEKFPTSAEEVDAALDRIEREVVLSEEGGQVRRDIERLAANQDGTATVIQVGEEFLPVRVSPKHTKVFGVLPRDVPVGNMQEQLTGLGYNFEVLGMNVTQKELVDLSSSLRIHVPPEHLLGPAPLLPRGVPGQAVPVPATGQPK</sequence>
<evidence type="ECO:0000313" key="5">
    <source>
        <dbReference type="Proteomes" id="UP000279968"/>
    </source>
</evidence>
<gene>
    <name evidence="4" type="ORF">D7193_12050</name>
</gene>
<protein>
    <recommendedName>
        <fullName evidence="3">Pre-toxin TG domain-containing protein</fullName>
    </recommendedName>
</protein>
<comment type="caution">
    <text evidence="4">The sequence shown here is derived from an EMBL/GenBank/DDBJ whole genome shotgun (WGS) entry which is preliminary data.</text>
</comment>
<reference evidence="4 5" key="1">
    <citation type="journal article" date="2015" name="Int. J. Syst. Evol. Microbiol.">
        <title>Micromonospora costi sp. nov., isolated from a leaf of Costus speciosus.</title>
        <authorList>
            <person name="Thawai C."/>
        </authorList>
    </citation>
    <scope>NUCLEOTIDE SEQUENCE [LARGE SCALE GENOMIC DNA]</scope>
    <source>
        <strain evidence="4 5">CS1-12</strain>
    </source>
</reference>
<dbReference type="RefSeq" id="WP_120779578.1">
    <property type="nucleotide sequence ID" value="NZ_JBHLUP010000002.1"/>
</dbReference>
<dbReference type="OrthoDB" id="5180574at2"/>